<dbReference type="InterPro" id="IPR032675">
    <property type="entry name" value="LRR_dom_sf"/>
</dbReference>
<accession>A0A072NXH6</accession>
<feature type="region of interest" description="Disordered" evidence="1">
    <location>
        <begin position="217"/>
        <end position="238"/>
    </location>
</feature>
<reference evidence="2 3" key="1">
    <citation type="submission" date="2013-03" db="EMBL/GenBank/DDBJ databases">
        <title>The Genome Sequence of Exophiala aquamarina CBS 119918.</title>
        <authorList>
            <consortium name="The Broad Institute Genomics Platform"/>
            <person name="Cuomo C."/>
            <person name="de Hoog S."/>
            <person name="Gorbushina A."/>
            <person name="Walker B."/>
            <person name="Young S.K."/>
            <person name="Zeng Q."/>
            <person name="Gargeya S."/>
            <person name="Fitzgerald M."/>
            <person name="Haas B."/>
            <person name="Abouelleil A."/>
            <person name="Allen A.W."/>
            <person name="Alvarado L."/>
            <person name="Arachchi H.M."/>
            <person name="Berlin A.M."/>
            <person name="Chapman S.B."/>
            <person name="Gainer-Dewar J."/>
            <person name="Goldberg J."/>
            <person name="Griggs A."/>
            <person name="Gujja S."/>
            <person name="Hansen M."/>
            <person name="Howarth C."/>
            <person name="Imamovic A."/>
            <person name="Ireland A."/>
            <person name="Larimer J."/>
            <person name="McCowan C."/>
            <person name="Murphy C."/>
            <person name="Pearson M."/>
            <person name="Poon T.W."/>
            <person name="Priest M."/>
            <person name="Roberts A."/>
            <person name="Saif S."/>
            <person name="Shea T."/>
            <person name="Sisk P."/>
            <person name="Sykes S."/>
            <person name="Wortman J."/>
            <person name="Nusbaum C."/>
            <person name="Birren B."/>
        </authorList>
    </citation>
    <scope>NUCLEOTIDE SEQUENCE [LARGE SCALE GENOMIC DNA]</scope>
    <source>
        <strain evidence="2 3">CBS 119918</strain>
    </source>
</reference>
<dbReference type="HOGENOM" id="CLU_1038398_0_0_1"/>
<evidence type="ECO:0000313" key="2">
    <source>
        <dbReference type="EMBL" id="KEF51728.1"/>
    </source>
</evidence>
<protein>
    <submittedName>
        <fullName evidence="2">Uncharacterized protein</fullName>
    </submittedName>
</protein>
<dbReference type="SUPFAM" id="SSF52047">
    <property type="entry name" value="RNI-like"/>
    <property type="match status" value="1"/>
</dbReference>
<dbReference type="STRING" id="1182545.A0A072NXH6"/>
<evidence type="ECO:0000313" key="3">
    <source>
        <dbReference type="Proteomes" id="UP000027920"/>
    </source>
</evidence>
<gene>
    <name evidence="2" type="ORF">A1O9_12065</name>
</gene>
<dbReference type="AlphaFoldDB" id="A0A072NXH6"/>
<dbReference type="OrthoDB" id="3945550at2759"/>
<dbReference type="VEuPathDB" id="FungiDB:A1O9_12065"/>
<dbReference type="EMBL" id="AMGV01000021">
    <property type="protein sequence ID" value="KEF51728.1"/>
    <property type="molecule type" value="Genomic_DNA"/>
</dbReference>
<proteinExistence type="predicted"/>
<dbReference type="Proteomes" id="UP000027920">
    <property type="component" value="Unassembled WGS sequence"/>
</dbReference>
<sequence length="268" mass="30235">MDWSKVEELALLGYYGRDKGPFFNSTPSALMGLRRLELEGECRGTTLRFLQNLQNDTLTHLVWRGYFNSTLPFIVQQFQGSSLEHLDIHTSETVHVESPSFSASELEPLQHLPNLTHLSLNVARNGTWPLEMLSAISQIPSLRTADLWLDIASTCWKQKEDSWYPESEDTGCMGEDQYLLPFINETTTLEVFKHMRANKVGNPCCLFFHLTSSRPSLTQGRDSEMNASSLSSSTPICSESDVTSRKQALWPGTPTLQDVIPCDTESRK</sequence>
<dbReference type="Gene3D" id="3.80.10.10">
    <property type="entry name" value="Ribonuclease Inhibitor"/>
    <property type="match status" value="1"/>
</dbReference>
<keyword evidence="3" id="KW-1185">Reference proteome</keyword>
<dbReference type="GeneID" id="25286960"/>
<name>A0A072NXH6_9EURO</name>
<dbReference type="RefSeq" id="XP_013254318.1">
    <property type="nucleotide sequence ID" value="XM_013398864.1"/>
</dbReference>
<evidence type="ECO:0000256" key="1">
    <source>
        <dbReference type="SAM" id="MobiDB-lite"/>
    </source>
</evidence>
<comment type="caution">
    <text evidence="2">The sequence shown here is derived from an EMBL/GenBank/DDBJ whole genome shotgun (WGS) entry which is preliminary data.</text>
</comment>
<organism evidence="2 3">
    <name type="scientific">Exophiala aquamarina CBS 119918</name>
    <dbReference type="NCBI Taxonomy" id="1182545"/>
    <lineage>
        <taxon>Eukaryota</taxon>
        <taxon>Fungi</taxon>
        <taxon>Dikarya</taxon>
        <taxon>Ascomycota</taxon>
        <taxon>Pezizomycotina</taxon>
        <taxon>Eurotiomycetes</taxon>
        <taxon>Chaetothyriomycetidae</taxon>
        <taxon>Chaetothyriales</taxon>
        <taxon>Herpotrichiellaceae</taxon>
        <taxon>Exophiala</taxon>
    </lineage>
</organism>